<feature type="domain" description="HTH tetR-type" evidence="6">
    <location>
        <begin position="30"/>
        <end position="90"/>
    </location>
</feature>
<proteinExistence type="predicted"/>
<evidence type="ECO:0000313" key="8">
    <source>
        <dbReference type="Proteomes" id="UP000662818"/>
    </source>
</evidence>
<sequence length="221" mass="24380">MRKSHLPFTSSAGGRVVQKQRARPRQDRAVQTRRLLLDTAVRILDQRGAAGLTTTAVVERAHVSSGTFYRYFNDRNELVEVLRDEAVRSISDDLMVSVVDALEMSLDDALRLVVVTLVDGFERHRGVITAMVDQLPAGNNANVLPEIEADLHRLASLLPRRHRPDLPPEQLEGVVYMLMGVLVSTCLRIALGRPDGVDREQLVDLTVAMIGAGIRDLPGSS</sequence>
<dbReference type="SUPFAM" id="SSF46689">
    <property type="entry name" value="Homeodomain-like"/>
    <property type="match status" value="1"/>
</dbReference>
<dbReference type="EMBL" id="CP022295">
    <property type="protein sequence ID" value="QSR26057.1"/>
    <property type="molecule type" value="Genomic_DNA"/>
</dbReference>
<dbReference type="Gene3D" id="1.10.357.10">
    <property type="entry name" value="Tetracycline Repressor, domain 2"/>
    <property type="match status" value="1"/>
</dbReference>
<dbReference type="PRINTS" id="PR00455">
    <property type="entry name" value="HTHTETR"/>
</dbReference>
<dbReference type="InterPro" id="IPR009057">
    <property type="entry name" value="Homeodomain-like_sf"/>
</dbReference>
<evidence type="ECO:0000256" key="4">
    <source>
        <dbReference type="PROSITE-ProRule" id="PRU00335"/>
    </source>
</evidence>
<gene>
    <name evidence="7" type="ORF">CFH99_10510</name>
</gene>
<keyword evidence="3" id="KW-0804">Transcription</keyword>
<evidence type="ECO:0000256" key="2">
    <source>
        <dbReference type="ARBA" id="ARBA00023125"/>
    </source>
</evidence>
<keyword evidence="2 4" id="KW-0238">DNA-binding</keyword>
<accession>A0ABX7PJY4</accession>
<keyword evidence="1" id="KW-0805">Transcription regulation</keyword>
<dbReference type="Pfam" id="PF17918">
    <property type="entry name" value="TetR_C_15"/>
    <property type="match status" value="1"/>
</dbReference>
<dbReference type="Proteomes" id="UP000662818">
    <property type="component" value="Chromosome"/>
</dbReference>
<evidence type="ECO:0000256" key="5">
    <source>
        <dbReference type="SAM" id="MobiDB-lite"/>
    </source>
</evidence>
<dbReference type="Pfam" id="PF00440">
    <property type="entry name" value="TetR_N"/>
    <property type="match status" value="1"/>
</dbReference>
<dbReference type="PROSITE" id="PS50977">
    <property type="entry name" value="HTH_TETR_2"/>
    <property type="match status" value="1"/>
</dbReference>
<feature type="region of interest" description="Disordered" evidence="5">
    <location>
        <begin position="1"/>
        <end position="28"/>
    </location>
</feature>
<dbReference type="InterPro" id="IPR001647">
    <property type="entry name" value="HTH_TetR"/>
</dbReference>
<evidence type="ECO:0000259" key="6">
    <source>
        <dbReference type="PROSITE" id="PS50977"/>
    </source>
</evidence>
<reference evidence="7 8" key="1">
    <citation type="submission" date="2017-06" db="EMBL/GenBank/DDBJ databases">
        <title>Complete Genome Sequence of the Soil Carbazole-Degrading Bacterium Nocardioides aromaticivorans IC177.</title>
        <authorList>
            <person name="Vejarano F."/>
            <person name="Suzuki-Minakuchi C."/>
            <person name="Ohtsubo Y."/>
            <person name="Tsuda M."/>
            <person name="Okada K."/>
            <person name="Nojiri H."/>
        </authorList>
    </citation>
    <scope>NUCLEOTIDE SEQUENCE [LARGE SCALE GENOMIC DNA]</scope>
    <source>
        <strain evidence="7 8">IC177</strain>
    </source>
</reference>
<protein>
    <submittedName>
        <fullName evidence="7">TetR family transcriptional regulator</fullName>
    </submittedName>
</protein>
<dbReference type="PANTHER" id="PTHR30055:SF234">
    <property type="entry name" value="HTH-TYPE TRANSCRIPTIONAL REGULATOR BETI"/>
    <property type="match status" value="1"/>
</dbReference>
<evidence type="ECO:0000256" key="1">
    <source>
        <dbReference type="ARBA" id="ARBA00023015"/>
    </source>
</evidence>
<evidence type="ECO:0000313" key="7">
    <source>
        <dbReference type="EMBL" id="QSR26057.1"/>
    </source>
</evidence>
<dbReference type="InterPro" id="IPR041669">
    <property type="entry name" value="TetR_C_15"/>
</dbReference>
<dbReference type="InterPro" id="IPR050109">
    <property type="entry name" value="HTH-type_TetR-like_transc_reg"/>
</dbReference>
<feature type="DNA-binding region" description="H-T-H motif" evidence="4">
    <location>
        <begin position="53"/>
        <end position="72"/>
    </location>
</feature>
<organism evidence="7 8">
    <name type="scientific">Nocardioides aromaticivorans</name>
    <dbReference type="NCBI Taxonomy" id="200618"/>
    <lineage>
        <taxon>Bacteria</taxon>
        <taxon>Bacillati</taxon>
        <taxon>Actinomycetota</taxon>
        <taxon>Actinomycetes</taxon>
        <taxon>Propionibacteriales</taxon>
        <taxon>Nocardioidaceae</taxon>
        <taxon>Nocardioides</taxon>
    </lineage>
</organism>
<dbReference type="PANTHER" id="PTHR30055">
    <property type="entry name" value="HTH-TYPE TRANSCRIPTIONAL REGULATOR RUTR"/>
    <property type="match status" value="1"/>
</dbReference>
<keyword evidence="8" id="KW-1185">Reference proteome</keyword>
<evidence type="ECO:0000256" key="3">
    <source>
        <dbReference type="ARBA" id="ARBA00023163"/>
    </source>
</evidence>
<name>A0ABX7PJY4_9ACTN</name>